<dbReference type="PANTHER" id="PTHR42718:SF47">
    <property type="entry name" value="METHYL VIOLOGEN RESISTANCE PROTEIN SMVA"/>
    <property type="match status" value="1"/>
</dbReference>
<evidence type="ECO:0000313" key="10">
    <source>
        <dbReference type="EMBL" id="BCJ66688.1"/>
    </source>
</evidence>
<gene>
    <name evidence="10" type="ORF">Prubr_37090</name>
</gene>
<keyword evidence="2" id="KW-0813">Transport</keyword>
<dbReference type="PANTHER" id="PTHR42718">
    <property type="entry name" value="MAJOR FACILITATOR SUPERFAMILY MULTIDRUG TRANSPORTER MFSC"/>
    <property type="match status" value="1"/>
</dbReference>
<evidence type="ECO:0000256" key="5">
    <source>
        <dbReference type="ARBA" id="ARBA00022989"/>
    </source>
</evidence>
<name>A0A810N4M2_9ACTN</name>
<keyword evidence="3" id="KW-1003">Cell membrane</keyword>
<dbReference type="GO" id="GO:0005886">
    <property type="term" value="C:plasma membrane"/>
    <property type="evidence" value="ECO:0007669"/>
    <property type="project" value="UniProtKB-SubCell"/>
</dbReference>
<feature type="transmembrane region" description="Helical" evidence="8">
    <location>
        <begin position="384"/>
        <end position="405"/>
    </location>
</feature>
<evidence type="ECO:0000256" key="2">
    <source>
        <dbReference type="ARBA" id="ARBA00022448"/>
    </source>
</evidence>
<dbReference type="Pfam" id="PF07690">
    <property type="entry name" value="MFS_1"/>
    <property type="match status" value="1"/>
</dbReference>
<comment type="subcellular location">
    <subcellularLocation>
        <location evidence="1">Cell membrane</location>
        <topology evidence="1">Multi-pass membrane protein</topology>
    </subcellularLocation>
</comment>
<keyword evidence="11" id="KW-1185">Reference proteome</keyword>
<dbReference type="InterPro" id="IPR036259">
    <property type="entry name" value="MFS_trans_sf"/>
</dbReference>
<feature type="transmembrane region" description="Helical" evidence="8">
    <location>
        <begin position="39"/>
        <end position="63"/>
    </location>
</feature>
<keyword evidence="4 8" id="KW-0812">Transmembrane</keyword>
<keyword evidence="6 8" id="KW-0472">Membrane</keyword>
<evidence type="ECO:0000256" key="1">
    <source>
        <dbReference type="ARBA" id="ARBA00004651"/>
    </source>
</evidence>
<protein>
    <submittedName>
        <fullName evidence="10">MFS transporter</fullName>
    </submittedName>
</protein>
<feature type="transmembrane region" description="Helical" evidence="8">
    <location>
        <begin position="227"/>
        <end position="246"/>
    </location>
</feature>
<dbReference type="GO" id="GO:0022857">
    <property type="term" value="F:transmembrane transporter activity"/>
    <property type="evidence" value="ECO:0007669"/>
    <property type="project" value="InterPro"/>
</dbReference>
<feature type="transmembrane region" description="Helical" evidence="8">
    <location>
        <begin position="165"/>
        <end position="186"/>
    </location>
</feature>
<evidence type="ECO:0000256" key="3">
    <source>
        <dbReference type="ARBA" id="ARBA00022475"/>
    </source>
</evidence>
<feature type="transmembrane region" description="Helical" evidence="8">
    <location>
        <begin position="132"/>
        <end position="153"/>
    </location>
</feature>
<feature type="transmembrane region" description="Helical" evidence="8">
    <location>
        <begin position="75"/>
        <end position="95"/>
    </location>
</feature>
<feature type="transmembrane region" description="Helical" evidence="8">
    <location>
        <begin position="328"/>
        <end position="347"/>
    </location>
</feature>
<feature type="domain" description="Major facilitator superfamily (MFS) profile" evidence="9">
    <location>
        <begin position="41"/>
        <end position="527"/>
    </location>
</feature>
<dbReference type="InterPro" id="IPR011701">
    <property type="entry name" value="MFS"/>
</dbReference>
<evidence type="ECO:0000256" key="4">
    <source>
        <dbReference type="ARBA" id="ARBA00022692"/>
    </source>
</evidence>
<dbReference type="Gene3D" id="1.20.1250.20">
    <property type="entry name" value="MFS general substrate transporter like domains"/>
    <property type="match status" value="1"/>
</dbReference>
<dbReference type="EMBL" id="AP023359">
    <property type="protein sequence ID" value="BCJ66688.1"/>
    <property type="molecule type" value="Genomic_DNA"/>
</dbReference>
<dbReference type="SUPFAM" id="SSF103473">
    <property type="entry name" value="MFS general substrate transporter"/>
    <property type="match status" value="1"/>
</dbReference>
<sequence length="535" mass="55130">MREGRPSCSLVRRRRPPTPREIRADDHRSRQPRAGHREWLGLAVLALPCLLVSMDLTVLNLAVPHLSADLRPSGSQLLWIVDIYGFLIAGSLIAMGTLGDRVGRRRLLLIGGAAFGAASLLAAFSTSAEMLILARALLGVAGATLMPSTLSLIRTMFHDPAQRTLAIGIWTISFSLGAVIGPLVGGVLLERFWWGSVFLVGVPVMVLLLALGPALLPEYRNPAAGRFDLLSAAMSVVAVLAVIYGIKQIAEGGPAWTAVVSIVAGAVVAVLFGVRQRRLADPLLDLRLFHRVAFSASLAAQTLAFLVAFGTLFLIAQYLQLVVGLSPLAAGLWTVPSSIGFIAGAMAGPALATRLRPGYVMGAGLACAAIGFAVLTQVEPGGGVFVPVVASVVFCVGLAPVYILATDLMVSTAPEEEAGAASAISEAGSEFGTALGIAILGSVSTAVYRGIMADTTPVGVGSDAAGSARDTLGGAVAVAEELPGPLGAELLDAARDAFARALEVTAVISVVLTVAMCAVAVVALRTVRTAPAKTD</sequence>
<evidence type="ECO:0000256" key="6">
    <source>
        <dbReference type="ARBA" id="ARBA00023136"/>
    </source>
</evidence>
<dbReference type="PROSITE" id="PS50850">
    <property type="entry name" value="MFS"/>
    <property type="match status" value="1"/>
</dbReference>
<feature type="transmembrane region" description="Helical" evidence="8">
    <location>
        <begin position="192"/>
        <end position="215"/>
    </location>
</feature>
<accession>A0A810N4M2</accession>
<dbReference type="Gene3D" id="1.20.1720.10">
    <property type="entry name" value="Multidrug resistance protein D"/>
    <property type="match status" value="1"/>
</dbReference>
<feature type="transmembrane region" description="Helical" evidence="8">
    <location>
        <begin position="359"/>
        <end position="378"/>
    </location>
</feature>
<dbReference type="Proteomes" id="UP000680866">
    <property type="component" value="Chromosome"/>
</dbReference>
<evidence type="ECO:0000256" key="7">
    <source>
        <dbReference type="SAM" id="MobiDB-lite"/>
    </source>
</evidence>
<feature type="compositionally biased region" description="Basic and acidic residues" evidence="7">
    <location>
        <begin position="18"/>
        <end position="30"/>
    </location>
</feature>
<reference evidence="10" key="1">
    <citation type="submission" date="2020-08" db="EMBL/GenBank/DDBJ databases">
        <title>Whole genome shotgun sequence of Polymorphospora rubra NBRC 101157.</title>
        <authorList>
            <person name="Komaki H."/>
            <person name="Tamura T."/>
        </authorList>
    </citation>
    <scope>NUCLEOTIDE SEQUENCE</scope>
    <source>
        <strain evidence="10">NBRC 101157</strain>
    </source>
</reference>
<feature type="region of interest" description="Disordered" evidence="7">
    <location>
        <begin position="1"/>
        <end position="30"/>
    </location>
</feature>
<evidence type="ECO:0000256" key="8">
    <source>
        <dbReference type="SAM" id="Phobius"/>
    </source>
</evidence>
<evidence type="ECO:0000313" key="11">
    <source>
        <dbReference type="Proteomes" id="UP000680866"/>
    </source>
</evidence>
<organism evidence="10 11">
    <name type="scientific">Polymorphospora rubra</name>
    <dbReference type="NCBI Taxonomy" id="338584"/>
    <lineage>
        <taxon>Bacteria</taxon>
        <taxon>Bacillati</taxon>
        <taxon>Actinomycetota</taxon>
        <taxon>Actinomycetes</taxon>
        <taxon>Micromonosporales</taxon>
        <taxon>Micromonosporaceae</taxon>
        <taxon>Polymorphospora</taxon>
    </lineage>
</organism>
<feature type="transmembrane region" description="Helical" evidence="8">
    <location>
        <begin position="252"/>
        <end position="272"/>
    </location>
</feature>
<dbReference type="InterPro" id="IPR020846">
    <property type="entry name" value="MFS_dom"/>
</dbReference>
<feature type="transmembrane region" description="Helical" evidence="8">
    <location>
        <begin position="292"/>
        <end position="316"/>
    </location>
</feature>
<dbReference type="KEGG" id="pry:Prubr_37090"/>
<dbReference type="CDD" id="cd17321">
    <property type="entry name" value="MFS_MMR_MDR_like"/>
    <property type="match status" value="1"/>
</dbReference>
<proteinExistence type="predicted"/>
<keyword evidence="5 8" id="KW-1133">Transmembrane helix</keyword>
<dbReference type="AlphaFoldDB" id="A0A810N4M2"/>
<feature type="transmembrane region" description="Helical" evidence="8">
    <location>
        <begin position="107"/>
        <end position="126"/>
    </location>
</feature>
<evidence type="ECO:0000259" key="9">
    <source>
        <dbReference type="PROSITE" id="PS50850"/>
    </source>
</evidence>
<feature type="transmembrane region" description="Helical" evidence="8">
    <location>
        <begin position="504"/>
        <end position="524"/>
    </location>
</feature>